<sequence>MSKLSTKRKEQIERIFSGNKERRRSSTLKQFEGNYLGIEKKKNITKMLQKNNDNSIIFCDNVYKINKRNKSQERTLLITDQNLYNLHPSSSNLLRKIEIKNILCIKLSPYQDNFFLINVRNESEYLLSSPRKSEIVCYLIETIKAKTNKDLLIKFSNTLDFNPSKSVQKEIVFKDLTGGVETEIYTKPKKK</sequence>
<evidence type="ECO:0000259" key="1">
    <source>
        <dbReference type="PROSITE" id="PS51757"/>
    </source>
</evidence>
<evidence type="ECO:0000313" key="2">
    <source>
        <dbReference type="EMBL" id="KAJ3435215.1"/>
    </source>
</evidence>
<gene>
    <name evidence="2" type="ORF">M0812_02346</name>
</gene>
<comment type="caution">
    <text evidence="2">The sequence shown here is derived from an EMBL/GenBank/DDBJ whole genome shotgun (WGS) entry which is preliminary data.</text>
</comment>
<dbReference type="PROSITE" id="PS51757">
    <property type="entry name" value="TH1"/>
    <property type="match status" value="1"/>
</dbReference>
<accession>A0AAV7Z2D4</accession>
<dbReference type="GO" id="GO:0016459">
    <property type="term" value="C:myosin complex"/>
    <property type="evidence" value="ECO:0007669"/>
    <property type="project" value="InterPro"/>
</dbReference>
<reference evidence="2" key="1">
    <citation type="submission" date="2022-08" db="EMBL/GenBank/DDBJ databases">
        <title>Novel sulphate-reducing endosymbionts in the free-living metamonad Anaeramoeba.</title>
        <authorList>
            <person name="Jerlstrom-Hultqvist J."/>
            <person name="Cepicka I."/>
            <person name="Gallot-Lavallee L."/>
            <person name="Salas-Leiva D."/>
            <person name="Curtis B.A."/>
            <person name="Zahonova K."/>
            <person name="Pipaliya S."/>
            <person name="Dacks J."/>
            <person name="Roger A.J."/>
        </authorList>
    </citation>
    <scope>NUCLEOTIDE SEQUENCE</scope>
    <source>
        <strain evidence="2">Busselton2</strain>
    </source>
</reference>
<dbReference type="Proteomes" id="UP001146793">
    <property type="component" value="Unassembled WGS sequence"/>
</dbReference>
<name>A0AAV7Z2D4_9EUKA</name>
<dbReference type="EMBL" id="JANTQA010000042">
    <property type="protein sequence ID" value="KAJ3435215.1"/>
    <property type="molecule type" value="Genomic_DNA"/>
</dbReference>
<feature type="domain" description="TH1" evidence="1">
    <location>
        <begin position="20"/>
        <end position="191"/>
    </location>
</feature>
<proteinExistence type="predicted"/>
<organism evidence="2 3">
    <name type="scientific">Anaeramoeba flamelloides</name>
    <dbReference type="NCBI Taxonomy" id="1746091"/>
    <lineage>
        <taxon>Eukaryota</taxon>
        <taxon>Metamonada</taxon>
        <taxon>Anaeramoebidae</taxon>
        <taxon>Anaeramoeba</taxon>
    </lineage>
</organism>
<protein>
    <recommendedName>
        <fullName evidence="1">TH1 domain-containing protein</fullName>
    </recommendedName>
</protein>
<dbReference type="Pfam" id="PF06017">
    <property type="entry name" value="Myosin_TH1"/>
    <property type="match status" value="1"/>
</dbReference>
<dbReference type="InterPro" id="IPR010926">
    <property type="entry name" value="Myosin_TH1"/>
</dbReference>
<evidence type="ECO:0000313" key="3">
    <source>
        <dbReference type="Proteomes" id="UP001146793"/>
    </source>
</evidence>
<dbReference type="PANTHER" id="PTHR34969:SF1">
    <property type="entry name" value="TH1 DOMAIN-CONTAINING PROTEIN"/>
    <property type="match status" value="1"/>
</dbReference>
<dbReference type="GO" id="GO:0003774">
    <property type="term" value="F:cytoskeletal motor activity"/>
    <property type="evidence" value="ECO:0007669"/>
    <property type="project" value="InterPro"/>
</dbReference>
<dbReference type="AlphaFoldDB" id="A0AAV7Z2D4"/>
<dbReference type="PANTHER" id="PTHR34969">
    <property type="entry name" value="OS01G0621700 PROTEIN"/>
    <property type="match status" value="1"/>
</dbReference>